<accession>A0A835XW58</accession>
<reference evidence="3" key="1">
    <citation type="journal article" date="2020" name="bioRxiv">
        <title>Comparative genomics of Chlamydomonas.</title>
        <authorList>
            <person name="Craig R.J."/>
            <person name="Hasan A.R."/>
            <person name="Ness R.W."/>
            <person name="Keightley P.D."/>
        </authorList>
    </citation>
    <scope>NUCLEOTIDE SEQUENCE</scope>
    <source>
        <strain evidence="3">CCAP 11/70</strain>
    </source>
</reference>
<evidence type="ECO:0000313" key="4">
    <source>
        <dbReference type="Proteomes" id="UP000612055"/>
    </source>
</evidence>
<evidence type="ECO:0000313" key="3">
    <source>
        <dbReference type="EMBL" id="KAG2492227.1"/>
    </source>
</evidence>
<sequence length="341" mass="38259">MGGTYCALWVPGTAPPFGGERTWEVTYPEHERWDTTWHDYFPPDDLSGNRSFRAQYDSYLTRWPDLFRGKFPDFFGSDVRAYVLSAQEGYPFGRELRRVVAAGGVLAAAEKAAQQEADEARAAARARFALLNPNVGGEGGTKIDLICLRTPAQRAAWTDRLLASTEARRRRAMAELYGTKAPAEPPAPPPEEPEPPSKSLGEQAAEVQWRDKEQALKKQIALERQAREEAVLLLRTRTQQLAELAGAKRTERDEMIEKLRDLIAKLNSLKDTSESREAELVRELQRLQLLQMEEAREARRKAQEAEAEAGRRAVSEVAGWRRTATDVVGRLQSRLDGTAQG</sequence>
<dbReference type="EMBL" id="JAEHOE010000046">
    <property type="protein sequence ID" value="KAG2492227.1"/>
    <property type="molecule type" value="Genomic_DNA"/>
</dbReference>
<proteinExistence type="predicted"/>
<feature type="coiled-coil region" evidence="1">
    <location>
        <begin position="252"/>
        <end position="312"/>
    </location>
</feature>
<evidence type="ECO:0000256" key="2">
    <source>
        <dbReference type="SAM" id="MobiDB-lite"/>
    </source>
</evidence>
<evidence type="ECO:0000256" key="1">
    <source>
        <dbReference type="SAM" id="Coils"/>
    </source>
</evidence>
<organism evidence="3 4">
    <name type="scientific">Edaphochlamys debaryana</name>
    <dbReference type="NCBI Taxonomy" id="47281"/>
    <lineage>
        <taxon>Eukaryota</taxon>
        <taxon>Viridiplantae</taxon>
        <taxon>Chlorophyta</taxon>
        <taxon>core chlorophytes</taxon>
        <taxon>Chlorophyceae</taxon>
        <taxon>CS clade</taxon>
        <taxon>Chlamydomonadales</taxon>
        <taxon>Chlamydomonadales incertae sedis</taxon>
        <taxon>Edaphochlamys</taxon>
    </lineage>
</organism>
<feature type="region of interest" description="Disordered" evidence="2">
    <location>
        <begin position="179"/>
        <end position="208"/>
    </location>
</feature>
<gene>
    <name evidence="3" type="ORF">HYH03_009472</name>
</gene>
<dbReference type="Proteomes" id="UP000612055">
    <property type="component" value="Unassembled WGS sequence"/>
</dbReference>
<keyword evidence="1" id="KW-0175">Coiled coil</keyword>
<protein>
    <submittedName>
        <fullName evidence="3">Uncharacterized protein</fullName>
    </submittedName>
</protein>
<keyword evidence="4" id="KW-1185">Reference proteome</keyword>
<comment type="caution">
    <text evidence="3">The sequence shown here is derived from an EMBL/GenBank/DDBJ whole genome shotgun (WGS) entry which is preliminary data.</text>
</comment>
<dbReference type="AlphaFoldDB" id="A0A835XW58"/>
<name>A0A835XW58_9CHLO</name>